<dbReference type="PROSITE" id="PS00914">
    <property type="entry name" value="SYNTAXIN"/>
    <property type="match status" value="1"/>
</dbReference>
<dbReference type="PANTHER" id="PTHR19957:SF38">
    <property type="entry name" value="LD27581P"/>
    <property type="match status" value="1"/>
</dbReference>
<dbReference type="GO" id="GO:0012505">
    <property type="term" value="C:endomembrane system"/>
    <property type="evidence" value="ECO:0007669"/>
    <property type="project" value="TreeGrafter"/>
</dbReference>
<organism evidence="5 6">
    <name type="scientific">Adineta ricciae</name>
    <name type="common">Rotifer</name>
    <dbReference type="NCBI Taxonomy" id="249248"/>
    <lineage>
        <taxon>Eukaryota</taxon>
        <taxon>Metazoa</taxon>
        <taxon>Spiralia</taxon>
        <taxon>Gnathifera</taxon>
        <taxon>Rotifera</taxon>
        <taxon>Eurotatoria</taxon>
        <taxon>Bdelloidea</taxon>
        <taxon>Adinetida</taxon>
        <taxon>Adinetidae</taxon>
        <taxon>Adineta</taxon>
    </lineage>
</organism>
<protein>
    <recommendedName>
        <fullName evidence="4">t-SNARE coiled-coil homology domain-containing protein</fullName>
    </recommendedName>
</protein>
<dbReference type="PROSITE" id="PS50192">
    <property type="entry name" value="T_SNARE"/>
    <property type="match status" value="1"/>
</dbReference>
<dbReference type="Gene3D" id="1.20.58.70">
    <property type="match status" value="1"/>
</dbReference>
<dbReference type="InterPro" id="IPR006011">
    <property type="entry name" value="Syntaxin_N"/>
</dbReference>
<feature type="domain" description="T-SNARE coiled-coil homology" evidence="4">
    <location>
        <begin position="183"/>
        <end position="245"/>
    </location>
</feature>
<dbReference type="InterPro" id="IPR006012">
    <property type="entry name" value="Syntaxin/epimorphin_CS"/>
</dbReference>
<dbReference type="GO" id="GO:0005484">
    <property type="term" value="F:SNAP receptor activity"/>
    <property type="evidence" value="ECO:0007669"/>
    <property type="project" value="InterPro"/>
</dbReference>
<dbReference type="SMART" id="SM00397">
    <property type="entry name" value="t_SNARE"/>
    <property type="match status" value="1"/>
</dbReference>
<dbReference type="EMBL" id="CAJNOR010002573">
    <property type="protein sequence ID" value="CAF1313275.1"/>
    <property type="molecule type" value="Genomic_DNA"/>
</dbReference>
<evidence type="ECO:0000256" key="3">
    <source>
        <dbReference type="SAM" id="Coils"/>
    </source>
</evidence>
<evidence type="ECO:0000256" key="1">
    <source>
        <dbReference type="ARBA" id="ARBA00009063"/>
    </source>
</evidence>
<dbReference type="Pfam" id="PF05739">
    <property type="entry name" value="SNARE"/>
    <property type="match status" value="1"/>
</dbReference>
<dbReference type="InterPro" id="IPR010989">
    <property type="entry name" value="SNARE"/>
</dbReference>
<evidence type="ECO:0000259" key="4">
    <source>
        <dbReference type="PROSITE" id="PS50192"/>
    </source>
</evidence>
<evidence type="ECO:0000313" key="6">
    <source>
        <dbReference type="Proteomes" id="UP000663828"/>
    </source>
</evidence>
<gene>
    <name evidence="5" type="ORF">XAT740_LOCUS29502</name>
</gene>
<keyword evidence="6" id="KW-1185">Reference proteome</keyword>
<accession>A0A815EKP7</accession>
<dbReference type="Pfam" id="PF14523">
    <property type="entry name" value="Syntaxin_2"/>
    <property type="match status" value="1"/>
</dbReference>
<dbReference type="PANTHER" id="PTHR19957">
    <property type="entry name" value="SYNTAXIN"/>
    <property type="match status" value="1"/>
</dbReference>
<comment type="caution">
    <text evidence="5">The sequence shown here is derived from an EMBL/GenBank/DDBJ whole genome shotgun (WGS) entry which is preliminary data.</text>
</comment>
<proteinExistence type="inferred from homology"/>
<keyword evidence="3" id="KW-0175">Coiled coil</keyword>
<evidence type="ECO:0000256" key="2">
    <source>
        <dbReference type="RuleBase" id="RU003858"/>
    </source>
</evidence>
<dbReference type="Proteomes" id="UP000663828">
    <property type="component" value="Unassembled WGS sequence"/>
</dbReference>
<dbReference type="SUPFAM" id="SSF47661">
    <property type="entry name" value="t-snare proteins"/>
    <property type="match status" value="1"/>
</dbReference>
<dbReference type="AlphaFoldDB" id="A0A815EKP7"/>
<reference evidence="5" key="1">
    <citation type="submission" date="2021-02" db="EMBL/GenBank/DDBJ databases">
        <authorList>
            <person name="Nowell W R."/>
        </authorList>
    </citation>
    <scope>NUCLEOTIDE SEQUENCE</scope>
</reference>
<dbReference type="Gene3D" id="1.20.5.110">
    <property type="match status" value="1"/>
</dbReference>
<dbReference type="InterPro" id="IPR045242">
    <property type="entry name" value="Syntaxin"/>
</dbReference>
<dbReference type="InterPro" id="IPR000727">
    <property type="entry name" value="T_SNARE_dom"/>
</dbReference>
<dbReference type="GO" id="GO:0031201">
    <property type="term" value="C:SNARE complex"/>
    <property type="evidence" value="ECO:0007669"/>
    <property type="project" value="TreeGrafter"/>
</dbReference>
<dbReference type="GO" id="GO:0000149">
    <property type="term" value="F:SNARE binding"/>
    <property type="evidence" value="ECO:0007669"/>
    <property type="project" value="TreeGrafter"/>
</dbReference>
<evidence type="ECO:0000313" key="5">
    <source>
        <dbReference type="EMBL" id="CAF1313275.1"/>
    </source>
</evidence>
<comment type="similarity">
    <text evidence="1 2">Belongs to the syntaxin family.</text>
</comment>
<dbReference type="GO" id="GO:0048278">
    <property type="term" value="P:vesicle docking"/>
    <property type="evidence" value="ECO:0007669"/>
    <property type="project" value="TreeGrafter"/>
</dbReference>
<dbReference type="SMART" id="SM00503">
    <property type="entry name" value="SynN"/>
    <property type="match status" value="1"/>
</dbReference>
<dbReference type="GO" id="GO:0006886">
    <property type="term" value="P:intracellular protein transport"/>
    <property type="evidence" value="ECO:0007669"/>
    <property type="project" value="InterPro"/>
</dbReference>
<dbReference type="GO" id="GO:0006906">
    <property type="term" value="P:vesicle fusion"/>
    <property type="evidence" value="ECO:0007669"/>
    <property type="project" value="TreeGrafter"/>
</dbReference>
<sequence length="557" mass="64859">MNDTTDDELIKIDDCIDTWSSRMASASDFQRLHNAISTNLTKISNNATDLERLVQKLGTPEDSEQLRDRYHRLQNETKTLMQQTNDALQELNNTRVLTEADQRRKKTLTENLPKQYLATLNRFQEAQRLGARKEKESLDRARAISFRQQGISDSPFADNFVPMPTYDPLQQQAVLPIEQEVDMRALRERDEQLRELETNIVEVNELFKDVAKLVHEQGGVIDSIDQHIINTEVNVTQGNQHLTKAMTYQLVQDTLADGNTYRMYSNIVTEGLNFAVVAPDTEVNSDQSMLDINQVRILPLSHKYHPSRVHAGLLIYSVDGQTDFVLNDVNLRIKTGDIIIHQIHNALSGQEDVYRDLIRTLFGTHRINLVGLVFTFSGEGQLTDCMRWRPNSSDHTALMHPTEQKLLEIVLVSLYMNHNWLTMPIGTHVDVEELSRNTKKQYLYKLGEIEQLFNKRRQERDRMRRFGLPNFLKHHSADDFHSFEWTPSREQLFDQTIQRLLDEFYNTILQTFRDGEFDRDEYAYFDDNTKQLFSNLINPYAPLSIQPYSNLPRNTYY</sequence>
<name>A0A815EKP7_ADIRI</name>
<feature type="coiled-coil region" evidence="3">
    <location>
        <begin position="63"/>
        <end position="101"/>
    </location>
</feature>